<feature type="compositionally biased region" description="Polar residues" evidence="1">
    <location>
        <begin position="23"/>
        <end position="34"/>
    </location>
</feature>
<sequence>MGSWRIEGGGLLELDTGCVSGRADSSTRAYNQATDGAKVDESTMTSDCRSRSRERMVSVK</sequence>
<accession>A0A0P1B7H0</accession>
<keyword evidence="3" id="KW-1185">Reference proteome</keyword>
<evidence type="ECO:0000313" key="2">
    <source>
        <dbReference type="EMBL" id="CEH11855.1"/>
    </source>
</evidence>
<evidence type="ECO:0000256" key="1">
    <source>
        <dbReference type="SAM" id="MobiDB-lite"/>
    </source>
</evidence>
<organism evidence="2 3">
    <name type="scientific">Ceraceosorus bombacis</name>
    <dbReference type="NCBI Taxonomy" id="401625"/>
    <lineage>
        <taxon>Eukaryota</taxon>
        <taxon>Fungi</taxon>
        <taxon>Dikarya</taxon>
        <taxon>Basidiomycota</taxon>
        <taxon>Ustilaginomycotina</taxon>
        <taxon>Exobasidiomycetes</taxon>
        <taxon>Ceraceosorales</taxon>
        <taxon>Ceraceosoraceae</taxon>
        <taxon>Ceraceosorus</taxon>
    </lineage>
</organism>
<feature type="region of interest" description="Disordered" evidence="1">
    <location>
        <begin position="23"/>
        <end position="60"/>
    </location>
</feature>
<reference evidence="2 3" key="1">
    <citation type="submission" date="2014-09" db="EMBL/GenBank/DDBJ databases">
        <authorList>
            <person name="Magalhaes I.L.F."/>
            <person name="Oliveira U."/>
            <person name="Santos F.R."/>
            <person name="Vidigal T.H.D.A."/>
            <person name="Brescovit A.D."/>
            <person name="Santos A.J."/>
        </authorList>
    </citation>
    <scope>NUCLEOTIDE SEQUENCE [LARGE SCALE GENOMIC DNA]</scope>
</reference>
<dbReference type="Proteomes" id="UP000054845">
    <property type="component" value="Unassembled WGS sequence"/>
</dbReference>
<evidence type="ECO:0000313" key="3">
    <source>
        <dbReference type="Proteomes" id="UP000054845"/>
    </source>
</evidence>
<proteinExistence type="predicted"/>
<dbReference type="EMBL" id="CCYA01000065">
    <property type="protein sequence ID" value="CEH11855.1"/>
    <property type="molecule type" value="Genomic_DNA"/>
</dbReference>
<protein>
    <submittedName>
        <fullName evidence="2">Uncharacterized protein</fullName>
    </submittedName>
</protein>
<dbReference type="AlphaFoldDB" id="A0A0P1B7H0"/>
<name>A0A0P1B7H0_9BASI</name>
<feature type="compositionally biased region" description="Basic and acidic residues" evidence="1">
    <location>
        <begin position="48"/>
        <end position="60"/>
    </location>
</feature>